<name>A0A4D6SWC2_TAICA</name>
<feature type="transmembrane region" description="Helical" evidence="2">
    <location>
        <begin position="265"/>
        <end position="291"/>
    </location>
</feature>
<protein>
    <submittedName>
        <fullName evidence="3">Uncharacterized protein</fullName>
    </submittedName>
</protein>
<proteinExistence type="predicted"/>
<organism evidence="3">
    <name type="scientific">Taiwanofungus camphoratus</name>
    <name type="common">Poroid brown-rot fungus</name>
    <name type="synonym">Antrodia camphorata</name>
    <dbReference type="NCBI Taxonomy" id="2696576"/>
    <lineage>
        <taxon>Eukaryota</taxon>
        <taxon>Fungi</taxon>
        <taxon>Dikarya</taxon>
        <taxon>Basidiomycota</taxon>
        <taxon>Agaricomycotina</taxon>
        <taxon>Agaricomycetes</taxon>
        <taxon>Polyporales</taxon>
        <taxon>Taiwanofungaceae</taxon>
        <taxon>Taiwanofungus</taxon>
    </lineage>
</organism>
<feature type="transmembrane region" description="Helical" evidence="2">
    <location>
        <begin position="218"/>
        <end position="244"/>
    </location>
</feature>
<dbReference type="AlphaFoldDB" id="A0A4D6SWC2"/>
<gene>
    <name evidence="3" type="primary">orf292</name>
</gene>
<accession>A0A4D6SWC2</accession>
<keyword evidence="2" id="KW-0812">Transmembrane</keyword>
<feature type="coiled-coil region" evidence="1">
    <location>
        <begin position="40"/>
        <end position="67"/>
    </location>
</feature>
<evidence type="ECO:0000313" key="3">
    <source>
        <dbReference type="EMBL" id="QCG70020.1"/>
    </source>
</evidence>
<keyword evidence="2" id="KW-1133">Transmembrane helix</keyword>
<sequence length="292" mass="33263">MIRDILKKYIIPGGIATMTADSWYQSRFGPNSPTVVQAEREKALANYNSAQEELLNTTKTLQDYQDRDVLLQAKANIISEGNNAINSKVLEIEDIKKNLMEPGLSESKKIDFQRQLDYKNSELIRSVKEHTNSMSDFTNDIKKGENLVGNQSDIVSNSVNTSQDKVLDSISKVTDSTELDSIDVKQNNVLGSLSEIRQAINDELASLTPEELACLTNLLGFIMVLGGMITITLILFGEYLINYFKLDQRYPKLAKYIKLRQKVNKYYLIVNFIIIYLIIIIYIVLNFYMFIM</sequence>
<keyword evidence="2" id="KW-0472">Membrane</keyword>
<evidence type="ECO:0000256" key="2">
    <source>
        <dbReference type="SAM" id="Phobius"/>
    </source>
</evidence>
<evidence type="ECO:0000256" key="1">
    <source>
        <dbReference type="SAM" id="Coils"/>
    </source>
</evidence>
<geneLocation type="mitochondrion" evidence="3"/>
<keyword evidence="1" id="KW-0175">Coiled coil</keyword>
<keyword evidence="3" id="KW-0496">Mitochondrion</keyword>
<dbReference type="GeneID" id="40499509"/>
<dbReference type="RefSeq" id="YP_009652982.1">
    <property type="nucleotide sequence ID" value="NC_042771.1"/>
</dbReference>
<dbReference type="EMBL" id="MH745717">
    <property type="protein sequence ID" value="QCG70020.1"/>
    <property type="molecule type" value="Genomic_DNA"/>
</dbReference>
<reference evidence="3" key="1">
    <citation type="journal article" name="Sci. Rep.">
        <title>The complete mitochondrial genome of medicinal fungus Taiwanofungus camphoratus reveals gene rearrangements and intron dynamics of Polyporales.</title>
        <authorList>
            <person name="Wang X."/>
            <person name="Jia L."/>
            <person name="Wang M."/>
            <person name="Yang H."/>
            <person name="Chen M."/>
            <person name="Li X."/>
            <person name="Liu H."/>
            <person name="Li Q."/>
            <person name="Liu N."/>
        </authorList>
    </citation>
    <scope>NUCLEOTIDE SEQUENCE</scope>
</reference>